<keyword evidence="6" id="KW-1185">Reference proteome</keyword>
<feature type="coiled-coil region" evidence="3">
    <location>
        <begin position="118"/>
        <end position="149"/>
    </location>
</feature>
<dbReference type="InterPro" id="IPR050595">
    <property type="entry name" value="Bact_response_regulator"/>
</dbReference>
<dbReference type="OrthoDB" id="9790791at2"/>
<dbReference type="SMART" id="SM00448">
    <property type="entry name" value="REC"/>
    <property type="match status" value="1"/>
</dbReference>
<dbReference type="RefSeq" id="WP_014956457.1">
    <property type="nucleotide sequence ID" value="NC_018645.1"/>
</dbReference>
<proteinExistence type="predicted"/>
<dbReference type="InterPro" id="IPR011006">
    <property type="entry name" value="CheY-like_superfamily"/>
</dbReference>
<evidence type="ECO:0000256" key="1">
    <source>
        <dbReference type="ARBA" id="ARBA00022553"/>
    </source>
</evidence>
<evidence type="ECO:0000256" key="3">
    <source>
        <dbReference type="SAM" id="Coils"/>
    </source>
</evidence>
<dbReference type="AlphaFoldDB" id="K0NJR7"/>
<dbReference type="Gene3D" id="3.40.50.2300">
    <property type="match status" value="1"/>
</dbReference>
<evidence type="ECO:0000313" key="5">
    <source>
        <dbReference type="EMBL" id="CCK79107.1"/>
    </source>
</evidence>
<gene>
    <name evidence="5" type="ordered locus">TOL2_C09400</name>
</gene>
<dbReference type="KEGG" id="dto:TOL2_C09400"/>
<evidence type="ECO:0000256" key="2">
    <source>
        <dbReference type="PROSITE-ProRule" id="PRU00169"/>
    </source>
</evidence>
<dbReference type="EMBL" id="FO203503">
    <property type="protein sequence ID" value="CCK79107.1"/>
    <property type="molecule type" value="Genomic_DNA"/>
</dbReference>
<dbReference type="STRING" id="651182.TOL2_C09400"/>
<feature type="modified residue" description="4-aspartylphosphate" evidence="2">
    <location>
        <position position="55"/>
    </location>
</feature>
<organism evidence="5 6">
    <name type="scientific">Desulfobacula toluolica (strain DSM 7467 / Tol2)</name>
    <dbReference type="NCBI Taxonomy" id="651182"/>
    <lineage>
        <taxon>Bacteria</taxon>
        <taxon>Pseudomonadati</taxon>
        <taxon>Thermodesulfobacteriota</taxon>
        <taxon>Desulfobacteria</taxon>
        <taxon>Desulfobacterales</taxon>
        <taxon>Desulfobacteraceae</taxon>
        <taxon>Desulfobacula</taxon>
    </lineage>
</organism>
<keyword evidence="1 2" id="KW-0597">Phosphoprotein</keyword>
<feature type="domain" description="Response regulatory" evidence="4">
    <location>
        <begin position="5"/>
        <end position="120"/>
    </location>
</feature>
<accession>K0NJR7</accession>
<dbReference type="HOGENOM" id="CLU_000445_69_1_7"/>
<dbReference type="InterPro" id="IPR001789">
    <property type="entry name" value="Sig_transdc_resp-reg_receiver"/>
</dbReference>
<sequence>MEKINILIVEDEYIIANDIQTSLESMGYEVCGMAASGKKALALAKDLSPDLILMDIMLKGNMDGIETAAKIQKKFNISVIFLSAYSDDGILKRAKETLPFGYLIKPFRDRELKAAIEMAIYKQKMEKEREQLIRELKQALEKVKLLSGLLPICSFCKKIRNDKGYWEKVESFIHKHSEATFSHGICPDCMDKQYGDENWYREMKDKDILS</sequence>
<dbReference type="PANTHER" id="PTHR44591:SF3">
    <property type="entry name" value="RESPONSE REGULATORY DOMAIN-CONTAINING PROTEIN"/>
    <property type="match status" value="1"/>
</dbReference>
<dbReference type="PANTHER" id="PTHR44591">
    <property type="entry name" value="STRESS RESPONSE REGULATOR PROTEIN 1"/>
    <property type="match status" value="1"/>
</dbReference>
<reference evidence="5 6" key="1">
    <citation type="journal article" date="2013" name="Environ. Microbiol.">
        <title>Complete genome, catabolic sub-proteomes and key-metabolites of Desulfobacula toluolica Tol2, a marine, aromatic compound-degrading, sulfate-reducing bacterium.</title>
        <authorList>
            <person name="Wohlbrand L."/>
            <person name="Jacob J.H."/>
            <person name="Kube M."/>
            <person name="Mussmann M."/>
            <person name="Jarling R."/>
            <person name="Beck A."/>
            <person name="Amann R."/>
            <person name="Wilkes H."/>
            <person name="Reinhardt R."/>
            <person name="Rabus R."/>
        </authorList>
    </citation>
    <scope>NUCLEOTIDE SEQUENCE [LARGE SCALE GENOMIC DNA]</scope>
    <source>
        <strain evidence="6">DSM 7467 / Tol2</strain>
    </source>
</reference>
<dbReference type="CDD" id="cd17534">
    <property type="entry name" value="REC_DC-like"/>
    <property type="match status" value="1"/>
</dbReference>
<dbReference type="Proteomes" id="UP000007347">
    <property type="component" value="Chromosome"/>
</dbReference>
<evidence type="ECO:0000313" key="6">
    <source>
        <dbReference type="Proteomes" id="UP000007347"/>
    </source>
</evidence>
<name>K0NJR7_DESTT</name>
<dbReference type="Pfam" id="PF00072">
    <property type="entry name" value="Response_reg"/>
    <property type="match status" value="1"/>
</dbReference>
<protein>
    <submittedName>
        <fullName evidence="5">Two component system response regulator</fullName>
    </submittedName>
</protein>
<evidence type="ECO:0000259" key="4">
    <source>
        <dbReference type="PROSITE" id="PS50110"/>
    </source>
</evidence>
<dbReference type="SUPFAM" id="SSF52172">
    <property type="entry name" value="CheY-like"/>
    <property type="match status" value="1"/>
</dbReference>
<keyword evidence="3" id="KW-0175">Coiled coil</keyword>
<dbReference type="PROSITE" id="PS50110">
    <property type="entry name" value="RESPONSE_REGULATORY"/>
    <property type="match status" value="1"/>
</dbReference>
<dbReference type="GO" id="GO:0000160">
    <property type="term" value="P:phosphorelay signal transduction system"/>
    <property type="evidence" value="ECO:0007669"/>
    <property type="project" value="InterPro"/>
</dbReference>